<dbReference type="GO" id="GO:0008194">
    <property type="term" value="F:UDP-glycosyltransferase activity"/>
    <property type="evidence" value="ECO:0007669"/>
    <property type="project" value="InterPro"/>
</dbReference>
<keyword evidence="2" id="KW-0328">Glycosyltransferase</keyword>
<sequence>MSGIYEAIDNDIPVLGIPVFFDQPHNIVNMVHWGAAVTLDHKTLTKDILVNAIKEMVTNYAKYKSNIMKLSKQFKGRPKTPKEELIYWTEYVIKHRGAHHLKSAALNLS</sequence>
<dbReference type="OrthoDB" id="5835829at2759"/>
<accession>A0A5E4M0V8</accession>
<dbReference type="Gene3D" id="3.40.50.2000">
    <property type="entry name" value="Glycogen Phosphorylase B"/>
    <property type="match status" value="1"/>
</dbReference>
<dbReference type="InterPro" id="IPR002213">
    <property type="entry name" value="UDP_glucos_trans"/>
</dbReference>
<evidence type="ECO:0000256" key="3">
    <source>
        <dbReference type="ARBA" id="ARBA00022679"/>
    </source>
</evidence>
<comment type="similarity">
    <text evidence="1">Belongs to the UDP-glycosyltransferase family.</text>
</comment>
<dbReference type="EMBL" id="CABPRJ010000017">
    <property type="protein sequence ID" value="VVC25660.1"/>
    <property type="molecule type" value="Genomic_DNA"/>
</dbReference>
<dbReference type="AlphaFoldDB" id="A0A5E4M0V8"/>
<keyword evidence="3 4" id="KW-0808">Transferase</keyword>
<name>A0A5E4M0V8_9HEMI</name>
<dbReference type="Proteomes" id="UP000325440">
    <property type="component" value="Unassembled WGS sequence"/>
</dbReference>
<dbReference type="PANTHER" id="PTHR48043:SF145">
    <property type="entry name" value="FI06409P-RELATED"/>
    <property type="match status" value="1"/>
</dbReference>
<proteinExistence type="inferred from homology"/>
<dbReference type="SUPFAM" id="SSF53756">
    <property type="entry name" value="UDP-Glycosyltransferase/glycogen phosphorylase"/>
    <property type="match status" value="1"/>
</dbReference>
<keyword evidence="5" id="KW-1185">Reference proteome</keyword>
<evidence type="ECO:0000256" key="2">
    <source>
        <dbReference type="ARBA" id="ARBA00022676"/>
    </source>
</evidence>
<evidence type="ECO:0000313" key="4">
    <source>
        <dbReference type="EMBL" id="VVC25660.1"/>
    </source>
</evidence>
<evidence type="ECO:0000313" key="5">
    <source>
        <dbReference type="Proteomes" id="UP000325440"/>
    </source>
</evidence>
<dbReference type="Pfam" id="PF00201">
    <property type="entry name" value="UDPGT"/>
    <property type="match status" value="1"/>
</dbReference>
<dbReference type="InterPro" id="IPR050271">
    <property type="entry name" value="UDP-glycosyltransferase"/>
</dbReference>
<protein>
    <submittedName>
        <fullName evidence="4">UDP-glucuronosyl/UDP-glucosyltransferase</fullName>
    </submittedName>
</protein>
<reference evidence="4 5" key="1">
    <citation type="submission" date="2019-08" db="EMBL/GenBank/DDBJ databases">
        <authorList>
            <person name="Alioto T."/>
            <person name="Alioto T."/>
            <person name="Gomez Garrido J."/>
        </authorList>
    </citation>
    <scope>NUCLEOTIDE SEQUENCE [LARGE SCALE GENOMIC DNA]</scope>
</reference>
<dbReference type="PANTHER" id="PTHR48043">
    <property type="entry name" value="EG:EG0003.4 PROTEIN-RELATED"/>
    <property type="match status" value="1"/>
</dbReference>
<evidence type="ECO:0000256" key="1">
    <source>
        <dbReference type="ARBA" id="ARBA00009995"/>
    </source>
</evidence>
<gene>
    <name evidence="4" type="ORF">CINCED_3A008344</name>
</gene>
<organism evidence="4 5">
    <name type="scientific">Cinara cedri</name>
    <dbReference type="NCBI Taxonomy" id="506608"/>
    <lineage>
        <taxon>Eukaryota</taxon>
        <taxon>Metazoa</taxon>
        <taxon>Ecdysozoa</taxon>
        <taxon>Arthropoda</taxon>
        <taxon>Hexapoda</taxon>
        <taxon>Insecta</taxon>
        <taxon>Pterygota</taxon>
        <taxon>Neoptera</taxon>
        <taxon>Paraneoptera</taxon>
        <taxon>Hemiptera</taxon>
        <taxon>Sternorrhyncha</taxon>
        <taxon>Aphidomorpha</taxon>
        <taxon>Aphidoidea</taxon>
        <taxon>Aphididae</taxon>
        <taxon>Lachninae</taxon>
        <taxon>Cinara</taxon>
    </lineage>
</organism>